<gene>
    <name evidence="3" type="ORF">GCM10007422_15440</name>
    <name evidence="4" type="ORF">GGQ60_000379</name>
</gene>
<reference evidence="3" key="1">
    <citation type="journal article" date="2014" name="Int. J. Syst. Evol. Microbiol.">
        <title>Complete genome of a new Firmicutes species belonging to the dominant human colonic microbiota ('Ruminococcus bicirculans') reveals two chromosomes and a selective capacity to utilize plant glucans.</title>
        <authorList>
            <consortium name="NISC Comparative Sequencing Program"/>
            <person name="Wegmann U."/>
            <person name="Louis P."/>
            <person name="Goesmann A."/>
            <person name="Henrissat B."/>
            <person name="Duncan S.H."/>
            <person name="Flint H.J."/>
        </authorList>
    </citation>
    <scope>NUCLEOTIDE SEQUENCE</scope>
    <source>
        <strain evidence="3">CGMCC 1.15287</strain>
    </source>
</reference>
<proteinExistence type="predicted"/>
<dbReference type="Proteomes" id="UP000642938">
    <property type="component" value="Unassembled WGS sequence"/>
</dbReference>
<feature type="transmembrane region" description="Helical" evidence="1">
    <location>
        <begin position="24"/>
        <end position="44"/>
    </location>
</feature>
<dbReference type="SUPFAM" id="SSF56524">
    <property type="entry name" value="Oxidoreductase molybdopterin-binding domain"/>
    <property type="match status" value="1"/>
</dbReference>
<dbReference type="PANTHER" id="PTHR43032">
    <property type="entry name" value="PROTEIN-METHIONINE-SULFOXIDE REDUCTASE"/>
    <property type="match status" value="1"/>
</dbReference>
<keyword evidence="6" id="KW-1185">Reference proteome</keyword>
<keyword evidence="1" id="KW-0812">Transmembrane</keyword>
<dbReference type="AlphaFoldDB" id="A0A7W6P505"/>
<dbReference type="RefSeq" id="WP_183759692.1">
    <property type="nucleotide sequence ID" value="NZ_BMHZ01000002.1"/>
</dbReference>
<dbReference type="Pfam" id="PF00174">
    <property type="entry name" value="Oxidored_molyb"/>
    <property type="match status" value="1"/>
</dbReference>
<evidence type="ECO:0000313" key="5">
    <source>
        <dbReference type="Proteomes" id="UP000532273"/>
    </source>
</evidence>
<dbReference type="Proteomes" id="UP000532273">
    <property type="component" value="Unassembled WGS sequence"/>
</dbReference>
<evidence type="ECO:0000313" key="4">
    <source>
        <dbReference type="EMBL" id="MBB4106419.1"/>
    </source>
</evidence>
<organism evidence="4 5">
    <name type="scientific">Pedobacter zeae</name>
    <dbReference type="NCBI Taxonomy" id="1737356"/>
    <lineage>
        <taxon>Bacteria</taxon>
        <taxon>Pseudomonadati</taxon>
        <taxon>Bacteroidota</taxon>
        <taxon>Sphingobacteriia</taxon>
        <taxon>Sphingobacteriales</taxon>
        <taxon>Sphingobacteriaceae</taxon>
        <taxon>Pedobacter</taxon>
    </lineage>
</organism>
<dbReference type="Gene3D" id="3.90.420.10">
    <property type="entry name" value="Oxidoreductase, molybdopterin-binding domain"/>
    <property type="match status" value="1"/>
</dbReference>
<dbReference type="EMBL" id="BMHZ01000002">
    <property type="protein sequence ID" value="GGH01568.1"/>
    <property type="molecule type" value="Genomic_DNA"/>
</dbReference>
<name>A0A7W6P505_9SPHI</name>
<evidence type="ECO:0000256" key="1">
    <source>
        <dbReference type="SAM" id="Phobius"/>
    </source>
</evidence>
<keyword evidence="1" id="KW-1133">Transmembrane helix</keyword>
<keyword evidence="1" id="KW-0472">Membrane</keyword>
<dbReference type="InterPro" id="IPR000572">
    <property type="entry name" value="OxRdtase_Mopterin-bd_dom"/>
</dbReference>
<protein>
    <submittedName>
        <fullName evidence="4">DMSO/TMAO reductase YedYZ molybdopterin-dependent catalytic subunit</fullName>
    </submittedName>
</protein>
<sequence>MKANHKNKIKAPLTVEQKIRRRTFISFGVFAALGTGAVTGWNWLLDAKEETPGITGGTRAPLRRALNKTELFFRNFFCNKHLAKTYPIADAVKTPRVNGLIGIEDDEDFDVSNWKLTVKLRNQKDRHISIEALKALPKTEIVYDFKCVEGWDEIQYWAGVKLSDFLAHFKLEEEAQKQYMGLETPNGAYYVGLERESILHPQTLLAYEMNGKPISIEHGAPLRLIVPAKYGIKNLKRIGTITFSDKRPKDYWAEQGYDYYSGL</sequence>
<dbReference type="InterPro" id="IPR036374">
    <property type="entry name" value="OxRdtase_Mopterin-bd_sf"/>
</dbReference>
<evidence type="ECO:0000259" key="2">
    <source>
        <dbReference type="Pfam" id="PF00174"/>
    </source>
</evidence>
<evidence type="ECO:0000313" key="3">
    <source>
        <dbReference type="EMBL" id="GGH01568.1"/>
    </source>
</evidence>
<reference evidence="4 5" key="3">
    <citation type="submission" date="2020-08" db="EMBL/GenBank/DDBJ databases">
        <title>Genomic Encyclopedia of Type Strains, Phase IV (KMG-IV): sequencing the most valuable type-strain genomes for metagenomic binning, comparative biology and taxonomic classification.</title>
        <authorList>
            <person name="Goeker M."/>
        </authorList>
    </citation>
    <scope>NUCLEOTIDE SEQUENCE [LARGE SCALE GENOMIC DNA]</scope>
    <source>
        <strain evidence="4 5">DSM 100774</strain>
    </source>
</reference>
<reference evidence="6" key="2">
    <citation type="journal article" date="2019" name="Int. J. Syst. Evol. Microbiol.">
        <title>The Global Catalogue of Microorganisms (GCM) 10K type strain sequencing project: providing services to taxonomists for standard genome sequencing and annotation.</title>
        <authorList>
            <consortium name="The Broad Institute Genomics Platform"/>
            <consortium name="The Broad Institute Genome Sequencing Center for Infectious Disease"/>
            <person name="Wu L."/>
            <person name="Ma J."/>
        </authorList>
    </citation>
    <scope>NUCLEOTIDE SEQUENCE [LARGE SCALE GENOMIC DNA]</scope>
    <source>
        <strain evidence="6">CGMCC 1.15287</strain>
    </source>
</reference>
<comment type="caution">
    <text evidence="4">The sequence shown here is derived from an EMBL/GenBank/DDBJ whole genome shotgun (WGS) entry which is preliminary data.</text>
</comment>
<feature type="domain" description="Oxidoreductase molybdopterin-binding" evidence="2">
    <location>
        <begin position="109"/>
        <end position="252"/>
    </location>
</feature>
<dbReference type="EMBL" id="JACIEF010000001">
    <property type="protein sequence ID" value="MBB4106419.1"/>
    <property type="molecule type" value="Genomic_DNA"/>
</dbReference>
<evidence type="ECO:0000313" key="6">
    <source>
        <dbReference type="Proteomes" id="UP000642938"/>
    </source>
</evidence>
<accession>A0A7W6P505</accession>
<reference evidence="3" key="4">
    <citation type="submission" date="2024-05" db="EMBL/GenBank/DDBJ databases">
        <authorList>
            <person name="Sun Q."/>
            <person name="Zhou Y."/>
        </authorList>
    </citation>
    <scope>NUCLEOTIDE SEQUENCE</scope>
    <source>
        <strain evidence="3">CGMCC 1.15287</strain>
    </source>
</reference>